<organism evidence="4 5">
    <name type="scientific">Polarella glacialis</name>
    <name type="common">Dinoflagellate</name>
    <dbReference type="NCBI Taxonomy" id="89957"/>
    <lineage>
        <taxon>Eukaryota</taxon>
        <taxon>Sar</taxon>
        <taxon>Alveolata</taxon>
        <taxon>Dinophyceae</taxon>
        <taxon>Suessiales</taxon>
        <taxon>Suessiaceae</taxon>
        <taxon>Polarella</taxon>
    </lineage>
</organism>
<keyword evidence="5" id="KW-1185">Reference proteome</keyword>
<dbReference type="AlphaFoldDB" id="A0A813EIM9"/>
<name>A0A813EIM9_POLGL</name>
<feature type="compositionally biased region" description="Polar residues" evidence="2">
    <location>
        <begin position="73"/>
        <end position="86"/>
    </location>
</feature>
<dbReference type="InterPro" id="IPR007201">
    <property type="entry name" value="Mei2-like_Rrm_C"/>
</dbReference>
<dbReference type="InterPro" id="IPR035979">
    <property type="entry name" value="RBD_domain_sf"/>
</dbReference>
<comment type="caution">
    <text evidence="4">The sequence shown here is derived from an EMBL/GenBank/DDBJ whole genome shotgun (WGS) entry which is preliminary data.</text>
</comment>
<dbReference type="OrthoDB" id="417481at2759"/>
<evidence type="ECO:0000259" key="3">
    <source>
        <dbReference type="PROSITE" id="PS50102"/>
    </source>
</evidence>
<dbReference type="SUPFAM" id="SSF54928">
    <property type="entry name" value="RNA-binding domain, RBD"/>
    <property type="match status" value="1"/>
</dbReference>
<dbReference type="PROSITE" id="PS50102">
    <property type="entry name" value="RRM"/>
    <property type="match status" value="1"/>
</dbReference>
<evidence type="ECO:0000313" key="5">
    <source>
        <dbReference type="Proteomes" id="UP000654075"/>
    </source>
</evidence>
<dbReference type="EMBL" id="CAJNNV010010910">
    <property type="protein sequence ID" value="CAE8599237.1"/>
    <property type="molecule type" value="Genomic_DNA"/>
</dbReference>
<dbReference type="InterPro" id="IPR000504">
    <property type="entry name" value="RRM_dom"/>
</dbReference>
<sequence>RGTFLDFTDGLCLRSKLSKRWGRAKTDSFLQTPDDSAEDYEPGLLSAAHDASSELRRADFGVGESGSSTEIQAFSSAGRASQTTTPLRPGLVDSEELRHGQQRQQTRISSHRRAHSGSALAQPRTTVMLRNLPNNYTRSMLLTMLDKEGYFGRYDFLYLPFDFNRNANLGYAFVNLVDAETASLFWQAFDGFERWTLPTVKVCQVRWSGPIQGLQAHVERYRNSPVMHKHVPDEYKPVMFADGESQAPLSASVGYPGCTIYKCLGQFIQACTDVACFSRCVRRA</sequence>
<dbReference type="Gene3D" id="3.30.70.330">
    <property type="match status" value="1"/>
</dbReference>
<proteinExistence type="predicted"/>
<dbReference type="Proteomes" id="UP000654075">
    <property type="component" value="Unassembled WGS sequence"/>
</dbReference>
<protein>
    <recommendedName>
        <fullName evidence="3">RRM domain-containing protein</fullName>
    </recommendedName>
</protein>
<dbReference type="Pfam" id="PF04059">
    <property type="entry name" value="RRM_2"/>
    <property type="match status" value="1"/>
</dbReference>
<feature type="domain" description="RRM" evidence="3">
    <location>
        <begin position="125"/>
        <end position="210"/>
    </location>
</feature>
<dbReference type="GO" id="GO:0003723">
    <property type="term" value="F:RNA binding"/>
    <property type="evidence" value="ECO:0007669"/>
    <property type="project" value="UniProtKB-UniRule"/>
</dbReference>
<feature type="region of interest" description="Disordered" evidence="2">
    <location>
        <begin position="73"/>
        <end position="120"/>
    </location>
</feature>
<dbReference type="CDD" id="cd12277">
    <property type="entry name" value="RRM3_MEI2_EAR1_like"/>
    <property type="match status" value="1"/>
</dbReference>
<dbReference type="InterPro" id="IPR012677">
    <property type="entry name" value="Nucleotide-bd_a/b_plait_sf"/>
</dbReference>
<evidence type="ECO:0000313" key="4">
    <source>
        <dbReference type="EMBL" id="CAE8599237.1"/>
    </source>
</evidence>
<evidence type="ECO:0000256" key="1">
    <source>
        <dbReference type="PROSITE-ProRule" id="PRU00176"/>
    </source>
</evidence>
<gene>
    <name evidence="4" type="ORF">PGLA1383_LOCUS17599</name>
</gene>
<keyword evidence="1" id="KW-0694">RNA-binding</keyword>
<accession>A0A813EIM9</accession>
<evidence type="ECO:0000256" key="2">
    <source>
        <dbReference type="SAM" id="MobiDB-lite"/>
    </source>
</evidence>
<reference evidence="4" key="1">
    <citation type="submission" date="2021-02" db="EMBL/GenBank/DDBJ databases">
        <authorList>
            <person name="Dougan E. K."/>
            <person name="Rhodes N."/>
            <person name="Thang M."/>
            <person name="Chan C."/>
        </authorList>
    </citation>
    <scope>NUCLEOTIDE SEQUENCE</scope>
</reference>
<feature type="non-terminal residue" evidence="4">
    <location>
        <position position="284"/>
    </location>
</feature>